<gene>
    <name evidence="5" type="ORF">DSTB1V02_LOCUS5819</name>
</gene>
<dbReference type="Gene3D" id="2.60.40.1760">
    <property type="entry name" value="glycosyl hydrolase (family 31)"/>
    <property type="match status" value="1"/>
</dbReference>
<dbReference type="InterPro" id="IPR000322">
    <property type="entry name" value="Glyco_hydro_31_TIM"/>
</dbReference>
<dbReference type="InterPro" id="IPR017853">
    <property type="entry name" value="GH"/>
</dbReference>
<keyword evidence="3" id="KW-0378">Hydrolase</keyword>
<dbReference type="InterPro" id="IPR048395">
    <property type="entry name" value="Glyco_hydro_31_C"/>
</dbReference>
<accession>A0A7R9A733</accession>
<dbReference type="CDD" id="cd14752">
    <property type="entry name" value="GH31_N"/>
    <property type="match status" value="1"/>
</dbReference>
<proteinExistence type="inferred from homology"/>
<dbReference type="InterPro" id="IPR013780">
    <property type="entry name" value="Glyco_hydro_b"/>
</dbReference>
<dbReference type="Gene3D" id="3.10.100.10">
    <property type="entry name" value="Mannose-Binding Protein A, subunit A"/>
    <property type="match status" value="1"/>
</dbReference>
<keyword evidence="2" id="KW-0325">Glycoprotein</keyword>
<keyword evidence="6" id="KW-1185">Reference proteome</keyword>
<feature type="domain" description="C-type lectin" evidence="4">
    <location>
        <begin position="13"/>
        <end position="130"/>
    </location>
</feature>
<dbReference type="InterPro" id="IPR001304">
    <property type="entry name" value="C-type_lectin-like"/>
</dbReference>
<dbReference type="SUPFAM" id="SSF51011">
    <property type="entry name" value="Glycosyl hydrolase domain"/>
    <property type="match status" value="1"/>
</dbReference>
<comment type="similarity">
    <text evidence="1 3">Belongs to the glycosyl hydrolase 31 family.</text>
</comment>
<evidence type="ECO:0000256" key="2">
    <source>
        <dbReference type="ARBA" id="ARBA00023180"/>
    </source>
</evidence>
<evidence type="ECO:0000256" key="3">
    <source>
        <dbReference type="RuleBase" id="RU361185"/>
    </source>
</evidence>
<dbReference type="EMBL" id="CAJPEV010001000">
    <property type="protein sequence ID" value="CAG0890038.1"/>
    <property type="molecule type" value="Genomic_DNA"/>
</dbReference>
<dbReference type="OrthoDB" id="1334205at2759"/>
<dbReference type="SMART" id="SM00034">
    <property type="entry name" value="CLECT"/>
    <property type="match status" value="1"/>
</dbReference>
<dbReference type="Gene3D" id="2.60.40.1180">
    <property type="entry name" value="Golgi alpha-mannosidase II"/>
    <property type="match status" value="2"/>
</dbReference>
<dbReference type="InterPro" id="IPR011013">
    <property type="entry name" value="Gal_mutarotase_sf_dom"/>
</dbReference>
<dbReference type="SUPFAM" id="SSF51445">
    <property type="entry name" value="(Trans)glycosidases"/>
    <property type="match status" value="1"/>
</dbReference>
<dbReference type="Pfam" id="PF21365">
    <property type="entry name" value="Glyco_hydro_31_3rd"/>
    <property type="match status" value="1"/>
</dbReference>
<dbReference type="Pfam" id="PF01055">
    <property type="entry name" value="Glyco_hydro_31_2nd"/>
    <property type="match status" value="1"/>
</dbReference>
<dbReference type="PANTHER" id="PTHR22762">
    <property type="entry name" value="ALPHA-GLUCOSIDASE"/>
    <property type="match status" value="1"/>
</dbReference>
<dbReference type="Pfam" id="PF00059">
    <property type="entry name" value="Lectin_C"/>
    <property type="match status" value="1"/>
</dbReference>
<dbReference type="SUPFAM" id="SSF74650">
    <property type="entry name" value="Galactose mutarotase-like"/>
    <property type="match status" value="1"/>
</dbReference>
<reference evidence="5" key="1">
    <citation type="submission" date="2020-11" db="EMBL/GenBank/DDBJ databases">
        <authorList>
            <person name="Tran Van P."/>
        </authorList>
    </citation>
    <scope>NUCLEOTIDE SEQUENCE</scope>
</reference>
<dbReference type="GO" id="GO:0004558">
    <property type="term" value="F:alpha-1,4-glucosidase activity"/>
    <property type="evidence" value="ECO:0007669"/>
    <property type="project" value="TreeGrafter"/>
</dbReference>
<evidence type="ECO:0000256" key="1">
    <source>
        <dbReference type="ARBA" id="ARBA00007806"/>
    </source>
</evidence>
<dbReference type="PANTHER" id="PTHR22762:SF133">
    <property type="entry name" value="P-TYPE DOMAIN-CONTAINING PROTEIN"/>
    <property type="match status" value="1"/>
</dbReference>
<dbReference type="CDD" id="cd06602">
    <property type="entry name" value="GH31_MGAM_SI_GAA"/>
    <property type="match status" value="1"/>
</dbReference>
<evidence type="ECO:0000259" key="4">
    <source>
        <dbReference type="PROSITE" id="PS50041"/>
    </source>
</evidence>
<dbReference type="InterPro" id="IPR016187">
    <property type="entry name" value="CTDL_fold"/>
</dbReference>
<dbReference type="PROSITE" id="PS50041">
    <property type="entry name" value="C_TYPE_LECTIN_2"/>
    <property type="match status" value="1"/>
</dbReference>
<organism evidence="5">
    <name type="scientific">Darwinula stevensoni</name>
    <dbReference type="NCBI Taxonomy" id="69355"/>
    <lineage>
        <taxon>Eukaryota</taxon>
        <taxon>Metazoa</taxon>
        <taxon>Ecdysozoa</taxon>
        <taxon>Arthropoda</taxon>
        <taxon>Crustacea</taxon>
        <taxon>Oligostraca</taxon>
        <taxon>Ostracoda</taxon>
        <taxon>Podocopa</taxon>
        <taxon>Podocopida</taxon>
        <taxon>Darwinulocopina</taxon>
        <taxon>Darwinuloidea</taxon>
        <taxon>Darwinulidae</taxon>
        <taxon>Darwinula</taxon>
    </lineage>
</organism>
<evidence type="ECO:0000313" key="5">
    <source>
        <dbReference type="EMBL" id="CAD7245953.1"/>
    </source>
</evidence>
<dbReference type="GO" id="GO:0030246">
    <property type="term" value="F:carbohydrate binding"/>
    <property type="evidence" value="ECO:0007669"/>
    <property type="project" value="InterPro"/>
</dbReference>
<dbReference type="Gene3D" id="3.20.20.80">
    <property type="entry name" value="Glycosidases"/>
    <property type="match status" value="1"/>
</dbReference>
<dbReference type="GO" id="GO:0005975">
    <property type="term" value="P:carbohydrate metabolic process"/>
    <property type="evidence" value="ECO:0007669"/>
    <property type="project" value="InterPro"/>
</dbReference>
<dbReference type="InterPro" id="IPR016186">
    <property type="entry name" value="C-type_lectin-like/link_sf"/>
</dbReference>
<name>A0A7R9A733_9CRUS</name>
<dbReference type="EMBL" id="LR900517">
    <property type="protein sequence ID" value="CAD7245953.1"/>
    <property type="molecule type" value="Genomic_DNA"/>
</dbReference>
<evidence type="ECO:0000313" key="6">
    <source>
        <dbReference type="Proteomes" id="UP000677054"/>
    </source>
</evidence>
<dbReference type="SUPFAM" id="SSF56436">
    <property type="entry name" value="C-type lectin-like"/>
    <property type="match status" value="1"/>
</dbReference>
<protein>
    <recommendedName>
        <fullName evidence="4">C-type lectin domain-containing protein</fullName>
    </recommendedName>
</protein>
<keyword evidence="3" id="KW-0326">Glycosidase</keyword>
<sequence>MITALCPDDWERVGNVCYWYPPELKNWTDGEDLCRQRGGHLLSINSAAELNTVMNRFFDDSWIGLNSLASGGSTFEWSDGSPVDFTNWNEGEPNSPEEMCTEMMHWTDNPSSHGKWLDNFCDLQRQVVCKLDLERECNSMTVCEWNGAACDLKPPSDYGYVFDSGRTDTENGFQYRLTRANDFTAYGSDIQNLIFQVTYYDDRHLRFTLRDADRDRYEVPVPLNHDIQTGFDPTYAVDMGDDSIGSPFHFSIRRQDTGTVVFDTSPGGLIYEDQFLQIITELPSENLYGFGENVHTAFRHDFSSRRTFPLFTRDEFPNDAKPSGDKNVYGVHPFYEVMEDNSSNTHGVFFLNSNAMEYETQRLNGDPILTLRSIGGILDFHLFLGPSPADVSRQYTQLIGRPFLPPYWSLGFQLSRWGFETLDDLKAAVERTQNANIPLDIVYADIDYMIERMIFTWDPVKWAGFPEYVRELKSQGIRFVIILDPAIVFDFTNNYPPALRGQQADAFIKWYNESYIPSDQESHAGEYMVGYVWPPAKTVFPDFFKSSTKEWWKDEIRRFHEEIEFAALWIDMNEPSNFGTNEEKPHNWPEGVPPWSLKCRDRRWDEPPYKTKTIYAGENKSGTFADKTICMTGKQIDDTNPSDVKEYLTYDTHSLYGWSQGLPTLLAVREVTGTRSMVFSRSTYATAGQWIGHWFGDNISRWVDLHRSIIAMFEFNMFGIPYGGSDICGFFDNATEALCIRWMQLGAFYPFARNHNAFGNADQDPGMWPTVAEASRIALGARYRVLPYLYTLFYHANTVGDTVVRPLLMEFPTDVTARGIDTQFLWGSHLLLSPILTLESFNSRSAYFPQGLWYKYWSREVEFTGPLTTNLNVPDMEIPIHVRGGAILPTQVSGINTDESRQNPFGLIVALDESSQASGNLFWDDGESIDTVGTGDYFYATFTFDTNVLDITVEKSLDGLMDGTPLEGIEIWGYPSSPSSVESSNGVSCTFEYDSSASVLDLSCPQPITESFTITIN</sequence>
<dbReference type="CDD" id="cd00037">
    <property type="entry name" value="CLECT"/>
    <property type="match status" value="1"/>
</dbReference>
<dbReference type="Proteomes" id="UP000677054">
    <property type="component" value="Unassembled WGS sequence"/>
</dbReference>
<dbReference type="AlphaFoldDB" id="A0A7R9A733"/>